<dbReference type="EMBL" id="CAJVPU010040489">
    <property type="protein sequence ID" value="CAG8739424.1"/>
    <property type="molecule type" value="Genomic_DNA"/>
</dbReference>
<evidence type="ECO:0000313" key="2">
    <source>
        <dbReference type="Proteomes" id="UP000789702"/>
    </source>
</evidence>
<protein>
    <submittedName>
        <fullName evidence="1">3986_t:CDS:1</fullName>
    </submittedName>
</protein>
<sequence length="46" mass="5592">LNSNLEEDGIVYNRSEKRWIATYNNGKKAYFKTKKKAFFSKFKWLE</sequence>
<comment type="caution">
    <text evidence="1">The sequence shown here is derived from an EMBL/GenBank/DDBJ whole genome shotgun (WGS) entry which is preliminary data.</text>
</comment>
<name>A0ACA9Q7I6_9GLOM</name>
<evidence type="ECO:0000313" key="1">
    <source>
        <dbReference type="EMBL" id="CAG8739424.1"/>
    </source>
</evidence>
<organism evidence="1 2">
    <name type="scientific">Dentiscutata heterogama</name>
    <dbReference type="NCBI Taxonomy" id="1316150"/>
    <lineage>
        <taxon>Eukaryota</taxon>
        <taxon>Fungi</taxon>
        <taxon>Fungi incertae sedis</taxon>
        <taxon>Mucoromycota</taxon>
        <taxon>Glomeromycotina</taxon>
        <taxon>Glomeromycetes</taxon>
        <taxon>Diversisporales</taxon>
        <taxon>Gigasporaceae</taxon>
        <taxon>Dentiscutata</taxon>
    </lineage>
</organism>
<accession>A0ACA9Q7I6</accession>
<feature type="non-terminal residue" evidence="1">
    <location>
        <position position="1"/>
    </location>
</feature>
<keyword evidence="2" id="KW-1185">Reference proteome</keyword>
<dbReference type="Proteomes" id="UP000789702">
    <property type="component" value="Unassembled WGS sequence"/>
</dbReference>
<proteinExistence type="predicted"/>
<reference evidence="1" key="1">
    <citation type="submission" date="2021-06" db="EMBL/GenBank/DDBJ databases">
        <authorList>
            <person name="Kallberg Y."/>
            <person name="Tangrot J."/>
            <person name="Rosling A."/>
        </authorList>
    </citation>
    <scope>NUCLEOTIDE SEQUENCE</scope>
    <source>
        <strain evidence="1">IL203A</strain>
    </source>
</reference>
<gene>
    <name evidence="1" type="ORF">DHETER_LOCUS13957</name>
</gene>
<feature type="non-terminal residue" evidence="1">
    <location>
        <position position="46"/>
    </location>
</feature>